<feature type="transmembrane region" description="Helical" evidence="1">
    <location>
        <begin position="82"/>
        <end position="103"/>
    </location>
</feature>
<protein>
    <submittedName>
        <fullName evidence="2">Uncharacterized protein DUF2752</fullName>
    </submittedName>
</protein>
<reference evidence="2 3" key="1">
    <citation type="submission" date="2019-06" db="EMBL/GenBank/DDBJ databases">
        <title>Sequencing the genomes of 1000 actinobacteria strains.</title>
        <authorList>
            <person name="Klenk H.-P."/>
        </authorList>
    </citation>
    <scope>NUCLEOTIDE SEQUENCE [LARGE SCALE GENOMIC DNA]</scope>
    <source>
        <strain evidence="2 3">DSM 18935</strain>
    </source>
</reference>
<dbReference type="AlphaFoldDB" id="A0A560W8G2"/>
<accession>A0A560W8G2</accession>
<evidence type="ECO:0000313" key="3">
    <source>
        <dbReference type="Proteomes" id="UP000315628"/>
    </source>
</evidence>
<evidence type="ECO:0000256" key="1">
    <source>
        <dbReference type="SAM" id="Phobius"/>
    </source>
</evidence>
<comment type="caution">
    <text evidence="2">The sequence shown here is derived from an EMBL/GenBank/DDBJ whole genome shotgun (WGS) entry which is preliminary data.</text>
</comment>
<feature type="transmembrane region" description="Helical" evidence="1">
    <location>
        <begin position="20"/>
        <end position="38"/>
    </location>
</feature>
<proteinExistence type="predicted"/>
<keyword evidence="1" id="KW-1133">Transmembrane helix</keyword>
<dbReference type="Pfam" id="PF10825">
    <property type="entry name" value="DUF2752"/>
    <property type="match status" value="1"/>
</dbReference>
<evidence type="ECO:0000313" key="2">
    <source>
        <dbReference type="EMBL" id="TWD13879.1"/>
    </source>
</evidence>
<dbReference type="Proteomes" id="UP000315628">
    <property type="component" value="Unassembled WGS sequence"/>
</dbReference>
<feature type="transmembrane region" description="Helical" evidence="1">
    <location>
        <begin position="50"/>
        <end position="70"/>
    </location>
</feature>
<dbReference type="RefSeq" id="WP_144857935.1">
    <property type="nucleotide sequence ID" value="NZ_BAAAYT010000002.1"/>
</dbReference>
<keyword evidence="3" id="KW-1185">Reference proteome</keyword>
<keyword evidence="1" id="KW-0472">Membrane</keyword>
<sequence length="153" mass="16180">MSVPAGSVLVRGGNLGERVVAVALGVGSAIAIAVAFLWPVSSVTAGPSSCLLRTFVGIPCPGCGMTRSWVHLAHGDISTAFFYNPFGMVFMAVAAFAAGYVLLALARRRRPEGLFDLVRPRPAVLLVGAWLTWSVYRVWSVGVGQETWSLVMG</sequence>
<dbReference type="OrthoDB" id="5966662at2"/>
<name>A0A560W8G2_9MICO</name>
<organism evidence="2 3">
    <name type="scientific">Marihabitans asiaticum</name>
    <dbReference type="NCBI Taxonomy" id="415218"/>
    <lineage>
        <taxon>Bacteria</taxon>
        <taxon>Bacillati</taxon>
        <taxon>Actinomycetota</taxon>
        <taxon>Actinomycetes</taxon>
        <taxon>Micrococcales</taxon>
        <taxon>Intrasporangiaceae</taxon>
        <taxon>Marihabitans</taxon>
    </lineage>
</organism>
<keyword evidence="1" id="KW-0812">Transmembrane</keyword>
<gene>
    <name evidence="2" type="ORF">FB557_2521</name>
</gene>
<dbReference type="InterPro" id="IPR021215">
    <property type="entry name" value="DUF2752"/>
</dbReference>
<dbReference type="EMBL" id="VIUW01000004">
    <property type="protein sequence ID" value="TWD13879.1"/>
    <property type="molecule type" value="Genomic_DNA"/>
</dbReference>